<keyword evidence="8" id="KW-1185">Reference proteome</keyword>
<evidence type="ECO:0000256" key="3">
    <source>
        <dbReference type="ARBA" id="ARBA00023115"/>
    </source>
</evidence>
<dbReference type="EMBL" id="VFOV01000001">
    <property type="protein sequence ID" value="TQL70753.1"/>
    <property type="molecule type" value="Genomic_DNA"/>
</dbReference>
<feature type="transmembrane region" description="Helical" evidence="5">
    <location>
        <begin position="110"/>
        <end position="131"/>
    </location>
</feature>
<keyword evidence="5" id="KW-0812">Transmembrane</keyword>
<feature type="transmembrane region" description="Helical" evidence="5">
    <location>
        <begin position="180"/>
        <end position="197"/>
    </location>
</feature>
<gene>
    <name evidence="7" type="ORF">FB381_4695</name>
</gene>
<feature type="transmembrane region" description="Helical" evidence="5">
    <location>
        <begin position="39"/>
        <end position="59"/>
    </location>
</feature>
<dbReference type="Proteomes" id="UP000320209">
    <property type="component" value="Unassembled WGS sequence"/>
</dbReference>
<protein>
    <submittedName>
        <fullName evidence="7">Putative membrane-bound spermidine synthase</fullName>
    </submittedName>
</protein>
<feature type="transmembrane region" description="Helical" evidence="5">
    <location>
        <begin position="71"/>
        <end position="90"/>
    </location>
</feature>
<dbReference type="Gene3D" id="3.40.50.150">
    <property type="entry name" value="Vaccinia Virus protein VP39"/>
    <property type="match status" value="1"/>
</dbReference>
<dbReference type="PANTHER" id="PTHR43317">
    <property type="entry name" value="THERMOSPERMINE SYNTHASE ACAULIS5"/>
    <property type="match status" value="1"/>
</dbReference>
<keyword evidence="5" id="KW-0472">Membrane</keyword>
<evidence type="ECO:0000256" key="4">
    <source>
        <dbReference type="PROSITE-ProRule" id="PRU00354"/>
    </source>
</evidence>
<name>A0A543ADT8_9ACTN</name>
<dbReference type="AlphaFoldDB" id="A0A543ADT8"/>
<comment type="similarity">
    <text evidence="1">Belongs to the spermidine/spermine synthase family.</text>
</comment>
<dbReference type="SUPFAM" id="SSF53335">
    <property type="entry name" value="S-adenosyl-L-methionine-dependent methyltransferases"/>
    <property type="match status" value="1"/>
</dbReference>
<organism evidence="7 8">
    <name type="scientific">Nocardioides albertanoniae</name>
    <dbReference type="NCBI Taxonomy" id="1175486"/>
    <lineage>
        <taxon>Bacteria</taxon>
        <taxon>Bacillati</taxon>
        <taxon>Actinomycetota</taxon>
        <taxon>Actinomycetes</taxon>
        <taxon>Propionibacteriales</taxon>
        <taxon>Nocardioidaceae</taxon>
        <taxon>Nocardioides</taxon>
    </lineage>
</organism>
<dbReference type="InterPro" id="IPR030374">
    <property type="entry name" value="PABS"/>
</dbReference>
<reference evidence="7 8" key="1">
    <citation type="submission" date="2019-06" db="EMBL/GenBank/DDBJ databases">
        <title>Sequencing the genomes of 1000 actinobacteria strains.</title>
        <authorList>
            <person name="Klenk H.-P."/>
        </authorList>
    </citation>
    <scope>NUCLEOTIDE SEQUENCE [LARGE SCALE GENOMIC DNA]</scope>
    <source>
        <strain evidence="7 8">DSM 25218</strain>
    </source>
</reference>
<dbReference type="CDD" id="cd02440">
    <property type="entry name" value="AdoMet_MTases"/>
    <property type="match status" value="1"/>
</dbReference>
<keyword evidence="5" id="KW-1133">Transmembrane helix</keyword>
<dbReference type="PROSITE" id="PS51006">
    <property type="entry name" value="PABS_2"/>
    <property type="match status" value="1"/>
</dbReference>
<proteinExistence type="inferred from homology"/>
<evidence type="ECO:0000256" key="5">
    <source>
        <dbReference type="SAM" id="Phobius"/>
    </source>
</evidence>
<feature type="transmembrane region" description="Helical" evidence="5">
    <location>
        <begin position="152"/>
        <end position="174"/>
    </location>
</feature>
<dbReference type="RefSeq" id="WP_246088278.1">
    <property type="nucleotide sequence ID" value="NZ_VFOV01000001.1"/>
</dbReference>
<dbReference type="PANTHER" id="PTHR43317:SF1">
    <property type="entry name" value="THERMOSPERMINE SYNTHASE ACAULIS5"/>
    <property type="match status" value="1"/>
</dbReference>
<evidence type="ECO:0000313" key="7">
    <source>
        <dbReference type="EMBL" id="TQL70753.1"/>
    </source>
</evidence>
<accession>A0A543ADT8</accession>
<feature type="domain" description="PABS" evidence="6">
    <location>
        <begin position="208"/>
        <end position="450"/>
    </location>
</feature>
<dbReference type="InterPro" id="IPR029063">
    <property type="entry name" value="SAM-dependent_MTases_sf"/>
</dbReference>
<keyword evidence="3 4" id="KW-0620">Polyamine biosynthesis</keyword>
<evidence type="ECO:0000313" key="8">
    <source>
        <dbReference type="Proteomes" id="UP000320209"/>
    </source>
</evidence>
<evidence type="ECO:0000256" key="1">
    <source>
        <dbReference type="ARBA" id="ARBA00007867"/>
    </source>
</evidence>
<feature type="transmembrane region" description="Helical" evidence="5">
    <location>
        <begin position="204"/>
        <end position="221"/>
    </location>
</feature>
<comment type="caution">
    <text evidence="7">The sequence shown here is derived from an EMBL/GenBank/DDBJ whole genome shotgun (WGS) entry which is preliminary data.</text>
</comment>
<dbReference type="GO" id="GO:0006596">
    <property type="term" value="P:polyamine biosynthetic process"/>
    <property type="evidence" value="ECO:0007669"/>
    <property type="project" value="UniProtKB-UniRule"/>
</dbReference>
<keyword evidence="2 4" id="KW-0808">Transferase</keyword>
<dbReference type="NCBIfam" id="NF037959">
    <property type="entry name" value="MFS_SpdSyn"/>
    <property type="match status" value="1"/>
</dbReference>
<feature type="active site" description="Proton acceptor" evidence="4">
    <location>
        <position position="366"/>
    </location>
</feature>
<evidence type="ECO:0000259" key="6">
    <source>
        <dbReference type="PROSITE" id="PS51006"/>
    </source>
</evidence>
<dbReference type="Pfam" id="PF01564">
    <property type="entry name" value="Spermine_synth"/>
    <property type="match status" value="1"/>
</dbReference>
<feature type="transmembrane region" description="Helical" evidence="5">
    <location>
        <begin position="7"/>
        <end position="27"/>
    </location>
</feature>
<sequence>MNLRARALELLVFTVGAGTLGAEMAAARLLAPWFGDSTIVWANTIATVLVALSIGYAVGGRLADKNPNPSGLARIVLVAAALLAAVPFIADPFLPLAVKAVDQLSVATFAGSLVGVGVLLAIPLFLLGIVSPYAVRLSLDSVEGAGHTAGRLYAISTVGSLVGTFAASLFLIPVAGTRRTFLVFALLMAIAAIPHLVRHRLPAAVVPAVILGLIALPTGSIKTLTSNGGEVIWEKETEYQYARVVEYGDGSRYLELNEGHAVHSVYNEGEWLTGNYWDEMLSLSYAGAKAPESVAILGSAAGTTARQFGHYAPDTRVDAVEIDEDVTKVGQELFDLQDQPNLHLHTADARPWLQKQTRKYDAIMVDAYHQPYIPFYLTTKEFFELAKEHLNPGGVLVVNSAHPEGSTALEKVLTATLRTSFGEAVWRSDSSDTNTHLVATVDPAADPAANLTRNAAAEPSDLADVLTGSAASLEPGMRGGKVYTDDVAPVEWLTDLSLLEVA</sequence>
<dbReference type="GO" id="GO:0016740">
    <property type="term" value="F:transferase activity"/>
    <property type="evidence" value="ECO:0007669"/>
    <property type="project" value="UniProtKB-UniRule"/>
</dbReference>
<evidence type="ECO:0000256" key="2">
    <source>
        <dbReference type="ARBA" id="ARBA00022679"/>
    </source>
</evidence>